<proteinExistence type="predicted"/>
<comment type="caution">
    <text evidence="1">The sequence shown here is derived from an EMBL/GenBank/DDBJ whole genome shotgun (WGS) entry which is preliminary data.</text>
</comment>
<dbReference type="Pfam" id="PF07366">
    <property type="entry name" value="SnoaL"/>
    <property type="match status" value="1"/>
</dbReference>
<dbReference type="GO" id="GO:0030638">
    <property type="term" value="P:polyketide metabolic process"/>
    <property type="evidence" value="ECO:0007669"/>
    <property type="project" value="InterPro"/>
</dbReference>
<evidence type="ECO:0008006" key="3">
    <source>
        <dbReference type="Google" id="ProtNLM"/>
    </source>
</evidence>
<dbReference type="AlphaFoldDB" id="A0A511DE64"/>
<dbReference type="RefSeq" id="WP_147105536.1">
    <property type="nucleotide sequence ID" value="NZ_BJVJ01000015.1"/>
</dbReference>
<keyword evidence="2" id="KW-1185">Reference proteome</keyword>
<dbReference type="InterPro" id="IPR032710">
    <property type="entry name" value="NTF2-like_dom_sf"/>
</dbReference>
<dbReference type="InterPro" id="IPR009959">
    <property type="entry name" value="Cyclase_SnoaL-like"/>
</dbReference>
<name>A0A511DE64_9PSEU</name>
<sequence>MTTTLETSQAALGTAIDRWNAGDLEGYLRIYDADVLVHGFGPEPLDKAGVRAFYEALTAAFPGSRIELHDTFGSGDRIVSRFTLSGTHDGEFMGVPATGNPIAMNGITILRMRDGVCLERWTSTDLLSVLVQIGAMPAPA</sequence>
<dbReference type="OrthoDB" id="5181013at2"/>
<gene>
    <name evidence="1" type="ORF">PSU4_20540</name>
</gene>
<evidence type="ECO:0000313" key="1">
    <source>
        <dbReference type="EMBL" id="GEL23100.1"/>
    </source>
</evidence>
<dbReference type="SUPFAM" id="SSF54427">
    <property type="entry name" value="NTF2-like"/>
    <property type="match status" value="1"/>
</dbReference>
<dbReference type="EMBL" id="BJVJ01000015">
    <property type="protein sequence ID" value="GEL23100.1"/>
    <property type="molecule type" value="Genomic_DNA"/>
</dbReference>
<dbReference type="PANTHER" id="PTHR38436">
    <property type="entry name" value="POLYKETIDE CYCLASE SNOAL-LIKE DOMAIN"/>
    <property type="match status" value="1"/>
</dbReference>
<protein>
    <recommendedName>
        <fullName evidence="3">Ester cyclase</fullName>
    </recommendedName>
</protein>
<dbReference type="PANTHER" id="PTHR38436:SF1">
    <property type="entry name" value="ESTER CYCLASE"/>
    <property type="match status" value="1"/>
</dbReference>
<evidence type="ECO:0000313" key="2">
    <source>
        <dbReference type="Proteomes" id="UP000321685"/>
    </source>
</evidence>
<organism evidence="1 2">
    <name type="scientific">Pseudonocardia sulfidoxydans NBRC 16205</name>
    <dbReference type="NCBI Taxonomy" id="1223511"/>
    <lineage>
        <taxon>Bacteria</taxon>
        <taxon>Bacillati</taxon>
        <taxon>Actinomycetota</taxon>
        <taxon>Actinomycetes</taxon>
        <taxon>Pseudonocardiales</taxon>
        <taxon>Pseudonocardiaceae</taxon>
        <taxon>Pseudonocardia</taxon>
    </lineage>
</organism>
<accession>A0A511DE64</accession>
<dbReference type="Gene3D" id="3.10.450.50">
    <property type="match status" value="1"/>
</dbReference>
<dbReference type="Proteomes" id="UP000321685">
    <property type="component" value="Unassembled WGS sequence"/>
</dbReference>
<reference evidence="1 2" key="1">
    <citation type="submission" date="2019-07" db="EMBL/GenBank/DDBJ databases">
        <title>Whole genome shotgun sequence of Pseudonocardia sulfidoxydans NBRC 16205.</title>
        <authorList>
            <person name="Hosoyama A."/>
            <person name="Uohara A."/>
            <person name="Ohji S."/>
            <person name="Ichikawa N."/>
        </authorList>
    </citation>
    <scope>NUCLEOTIDE SEQUENCE [LARGE SCALE GENOMIC DNA]</scope>
    <source>
        <strain evidence="1 2">NBRC 16205</strain>
    </source>
</reference>